<proteinExistence type="predicted"/>
<accession>B1ZYZ1</accession>
<dbReference type="STRING" id="452637.Oter_3034"/>
<dbReference type="InterPro" id="IPR017549">
    <property type="entry name" value="APMV_L690"/>
</dbReference>
<dbReference type="NCBIfam" id="TIGR03118">
    <property type="entry name" value="PEPCTERM_chp_1"/>
    <property type="match status" value="1"/>
</dbReference>
<feature type="domain" description="Ice-binding protein C-terminal" evidence="1">
    <location>
        <begin position="334"/>
        <end position="358"/>
    </location>
</feature>
<dbReference type="KEGG" id="ote:Oter_3034"/>
<dbReference type="Pfam" id="PF07589">
    <property type="entry name" value="PEP-CTERM"/>
    <property type="match status" value="1"/>
</dbReference>
<protein>
    <recommendedName>
        <fullName evidence="1">Ice-binding protein C-terminal domain-containing protein</fullName>
    </recommendedName>
</protein>
<sequence length="371" mass="37922">MLALALGGLGSATLSAQVDYRQANLVSDIPGLARHTDANLVNPWGISSGPTTPFWVSDADAGVSTLYNTEGQRIPLVVSIPKPGGGSAAPTGQVFNSSTAFNGNRFLFATEDGTIAGWRGALGTTAETLVDHTGDGASYKGLAIGATGGNDYLYAANFTQGRIDVVPATGAPALPGTFTDPTLPAGYAPFNIQNVGGSLFVSYAKVNEEGDEEEAGAGLGFVNRFDLNGNLVGRFASNGVLNAPWAVTMAPESFGPFGGDILVGNFGDGTINAFDPVTGDLLGTLKDSDGNPLVIEGLWGLQFGNGGLGGKTNTLYFAAGIDDETHGLFGSITPVPEPSTYAAFAALGLVACVAWRRRRQAHAAADSAADV</sequence>
<dbReference type="AlphaFoldDB" id="B1ZYZ1"/>
<dbReference type="eggNOG" id="COG2133">
    <property type="taxonomic scope" value="Bacteria"/>
</dbReference>
<gene>
    <name evidence="2" type="ordered locus">Oter_3034</name>
</gene>
<evidence type="ECO:0000259" key="1">
    <source>
        <dbReference type="Pfam" id="PF07589"/>
    </source>
</evidence>
<evidence type="ECO:0000313" key="3">
    <source>
        <dbReference type="Proteomes" id="UP000007013"/>
    </source>
</evidence>
<dbReference type="EMBL" id="CP001032">
    <property type="protein sequence ID" value="ACB76314.1"/>
    <property type="molecule type" value="Genomic_DNA"/>
</dbReference>
<evidence type="ECO:0000313" key="2">
    <source>
        <dbReference type="EMBL" id="ACB76314.1"/>
    </source>
</evidence>
<dbReference type="NCBIfam" id="TIGR02595">
    <property type="entry name" value="PEP_CTERM"/>
    <property type="match status" value="1"/>
</dbReference>
<dbReference type="HOGENOM" id="CLU_040905_0_0_0"/>
<dbReference type="Proteomes" id="UP000007013">
    <property type="component" value="Chromosome"/>
</dbReference>
<reference evidence="2 3" key="1">
    <citation type="journal article" date="2011" name="J. Bacteriol.">
        <title>Genome sequence of the verrucomicrobium Opitutus terrae PB90-1, an abundant inhabitant of rice paddy soil ecosystems.</title>
        <authorList>
            <person name="van Passel M.W."/>
            <person name="Kant R."/>
            <person name="Palva A."/>
            <person name="Copeland A."/>
            <person name="Lucas S."/>
            <person name="Lapidus A."/>
            <person name="Glavina del Rio T."/>
            <person name="Pitluck S."/>
            <person name="Goltsman E."/>
            <person name="Clum A."/>
            <person name="Sun H."/>
            <person name="Schmutz J."/>
            <person name="Larimer F.W."/>
            <person name="Land M.L."/>
            <person name="Hauser L."/>
            <person name="Kyrpides N."/>
            <person name="Mikhailova N."/>
            <person name="Richardson P.P."/>
            <person name="Janssen P.H."/>
            <person name="de Vos W.M."/>
            <person name="Smidt H."/>
        </authorList>
    </citation>
    <scope>NUCLEOTIDE SEQUENCE [LARGE SCALE GENOMIC DNA]</scope>
    <source>
        <strain evidence="3">DSM 11246 / JCM 15787 / PB90-1</strain>
    </source>
</reference>
<name>B1ZYZ1_OPITP</name>
<dbReference type="SUPFAM" id="SSF63829">
    <property type="entry name" value="Calcium-dependent phosphotriesterase"/>
    <property type="match status" value="1"/>
</dbReference>
<keyword evidence="3" id="KW-1185">Reference proteome</keyword>
<organism evidence="2 3">
    <name type="scientific">Opitutus terrae (strain DSM 11246 / JCM 15787 / PB90-1)</name>
    <dbReference type="NCBI Taxonomy" id="452637"/>
    <lineage>
        <taxon>Bacteria</taxon>
        <taxon>Pseudomonadati</taxon>
        <taxon>Verrucomicrobiota</taxon>
        <taxon>Opitutia</taxon>
        <taxon>Opitutales</taxon>
        <taxon>Opitutaceae</taxon>
        <taxon>Opitutus</taxon>
    </lineage>
</organism>
<dbReference type="InterPro" id="IPR013424">
    <property type="entry name" value="Ice-binding_C"/>
</dbReference>